<dbReference type="SMART" id="SM00034">
    <property type="entry name" value="CLECT"/>
    <property type="match status" value="2"/>
</dbReference>
<dbReference type="GO" id="GO:0009986">
    <property type="term" value="C:cell surface"/>
    <property type="evidence" value="ECO:0007669"/>
    <property type="project" value="TreeGrafter"/>
</dbReference>
<evidence type="ECO:0000256" key="2">
    <source>
        <dbReference type="ARBA" id="ARBA00023157"/>
    </source>
</evidence>
<dbReference type="InterPro" id="IPR016187">
    <property type="entry name" value="CTDL_fold"/>
</dbReference>
<gene>
    <name evidence="5" type="ORF">EVEC_LOCUS4324</name>
</gene>
<feature type="domain" description="C-type lectin" evidence="4">
    <location>
        <begin position="36"/>
        <end position="145"/>
    </location>
</feature>
<dbReference type="PANTHER" id="PTHR46784:SF1">
    <property type="entry name" value="KILLER CELL LECTIN-LIKE RECEPTOR SUBFAMILY B MEMBER 1"/>
    <property type="match status" value="1"/>
</dbReference>
<keyword evidence="1" id="KW-0812">Transmembrane</keyword>
<accession>A0A158QAB3</accession>
<evidence type="ECO:0000313" key="5">
    <source>
        <dbReference type="EMBL" id="VDD89573.1"/>
    </source>
</evidence>
<dbReference type="OrthoDB" id="6356110at2759"/>
<feature type="chain" id="PRO_5043135295" evidence="3">
    <location>
        <begin position="23"/>
        <end position="291"/>
    </location>
</feature>
<dbReference type="EMBL" id="UXUI01007824">
    <property type="protein sequence ID" value="VDD89573.1"/>
    <property type="molecule type" value="Genomic_DNA"/>
</dbReference>
<dbReference type="PANTHER" id="PTHR46784">
    <property type="entry name" value="KILLER CELL LECTIN-LIKE RECEPTOR SUBFAMILY B MEMBER 1"/>
    <property type="match status" value="1"/>
</dbReference>
<keyword evidence="1" id="KW-1133">Transmembrane helix</keyword>
<reference evidence="7" key="1">
    <citation type="submission" date="2016-04" db="UniProtKB">
        <authorList>
            <consortium name="WormBaseParasite"/>
        </authorList>
    </citation>
    <scope>IDENTIFICATION</scope>
</reference>
<dbReference type="Proteomes" id="UP000274131">
    <property type="component" value="Unassembled WGS sequence"/>
</dbReference>
<dbReference type="PROSITE" id="PS50041">
    <property type="entry name" value="C_TYPE_LECTIN_2"/>
    <property type="match status" value="2"/>
</dbReference>
<evidence type="ECO:0000313" key="7">
    <source>
        <dbReference type="WBParaSite" id="EVEC_0000461601-mRNA-1"/>
    </source>
</evidence>
<feature type="domain" description="C-type lectin" evidence="4">
    <location>
        <begin position="172"/>
        <end position="284"/>
    </location>
</feature>
<dbReference type="GO" id="GO:0005886">
    <property type="term" value="C:plasma membrane"/>
    <property type="evidence" value="ECO:0007669"/>
    <property type="project" value="TreeGrafter"/>
</dbReference>
<keyword evidence="3" id="KW-0732">Signal</keyword>
<dbReference type="InterPro" id="IPR016186">
    <property type="entry name" value="C-type_lectin-like/link_sf"/>
</dbReference>
<dbReference type="STRING" id="51028.A0A158QAB3"/>
<protein>
    <submittedName>
        <fullName evidence="7">C-type lectin domain-containing protein</fullName>
    </submittedName>
</protein>
<sequence>MKIRSYEGFIIYILLLLCHVFAEEPENECPEWWHRTENYCYSRIEDRYTYDDAEEHCKKKEARLPTFLNKKEFDALLRYLRAPRNYWFGAKLQDKLLWNWTDGTPLQLSEISLPIFGLGNFSCAVLSQKGVQTVECTTYQNAICKRPKRKLFNQLNNLEYPKLNCFPGWDELEQNCYLLSTQGFVHGAAVKFCENNEANLATVFSKEEEEFLKTLLGNKSAYIGLDHISTRKNAWIPNVPDRLDRIYINLTKKRNPNGKCLQLYYATKQMDSQICDEIAELTCQQESSVIY</sequence>
<dbReference type="WBParaSite" id="EVEC_0000461601-mRNA-1">
    <property type="protein sequence ID" value="EVEC_0000461601-mRNA-1"/>
    <property type="gene ID" value="EVEC_0000461601"/>
</dbReference>
<dbReference type="GO" id="GO:0038023">
    <property type="term" value="F:signaling receptor activity"/>
    <property type="evidence" value="ECO:0007669"/>
    <property type="project" value="TreeGrafter"/>
</dbReference>
<dbReference type="CDD" id="cd00037">
    <property type="entry name" value="CLECT"/>
    <property type="match status" value="1"/>
</dbReference>
<evidence type="ECO:0000313" key="6">
    <source>
        <dbReference type="Proteomes" id="UP000274131"/>
    </source>
</evidence>
<evidence type="ECO:0000256" key="1">
    <source>
        <dbReference type="ARBA" id="ARBA00022989"/>
    </source>
</evidence>
<evidence type="ECO:0000256" key="3">
    <source>
        <dbReference type="SAM" id="SignalP"/>
    </source>
</evidence>
<dbReference type="Pfam" id="PF00059">
    <property type="entry name" value="Lectin_C"/>
    <property type="match status" value="2"/>
</dbReference>
<dbReference type="AlphaFoldDB" id="A0A158QAB3"/>
<dbReference type="InterPro" id="IPR001304">
    <property type="entry name" value="C-type_lectin-like"/>
</dbReference>
<feature type="signal peptide" evidence="3">
    <location>
        <begin position="1"/>
        <end position="22"/>
    </location>
</feature>
<dbReference type="InterPro" id="IPR051527">
    <property type="entry name" value="KLR_subfamily_B"/>
</dbReference>
<keyword evidence="2" id="KW-1015">Disulfide bond</keyword>
<dbReference type="SUPFAM" id="SSF56436">
    <property type="entry name" value="C-type lectin-like"/>
    <property type="match status" value="2"/>
</dbReference>
<name>A0A158QAB3_ENTVE</name>
<reference evidence="5 6" key="2">
    <citation type="submission" date="2018-10" db="EMBL/GenBank/DDBJ databases">
        <authorList>
            <consortium name="Pathogen Informatics"/>
        </authorList>
    </citation>
    <scope>NUCLEOTIDE SEQUENCE [LARGE SCALE GENOMIC DNA]</scope>
</reference>
<organism evidence="7">
    <name type="scientific">Enterobius vermicularis</name>
    <name type="common">Human pinworm</name>
    <dbReference type="NCBI Taxonomy" id="51028"/>
    <lineage>
        <taxon>Eukaryota</taxon>
        <taxon>Metazoa</taxon>
        <taxon>Ecdysozoa</taxon>
        <taxon>Nematoda</taxon>
        <taxon>Chromadorea</taxon>
        <taxon>Rhabditida</taxon>
        <taxon>Spirurina</taxon>
        <taxon>Oxyuridomorpha</taxon>
        <taxon>Oxyuroidea</taxon>
        <taxon>Oxyuridae</taxon>
        <taxon>Enterobius</taxon>
    </lineage>
</organism>
<proteinExistence type="predicted"/>
<keyword evidence="6" id="KW-1185">Reference proteome</keyword>
<dbReference type="Gene3D" id="3.10.100.10">
    <property type="entry name" value="Mannose-Binding Protein A, subunit A"/>
    <property type="match status" value="2"/>
</dbReference>
<evidence type="ECO:0000259" key="4">
    <source>
        <dbReference type="PROSITE" id="PS50041"/>
    </source>
</evidence>
<keyword evidence="1" id="KW-0472">Membrane</keyword>